<feature type="domain" description="AntA/AntB antirepressor" evidence="1">
    <location>
        <begin position="12"/>
        <end position="73"/>
    </location>
</feature>
<dbReference type="PATRIC" id="fig|1454004.3.peg.3530"/>
<proteinExistence type="predicted"/>
<dbReference type="InterPro" id="IPR013557">
    <property type="entry name" value="AntA/B_antirep"/>
</dbReference>
<dbReference type="Proteomes" id="UP000022141">
    <property type="component" value="Unassembled WGS sequence"/>
</dbReference>
<dbReference type="EMBL" id="JEMY01000053">
    <property type="protein sequence ID" value="EXI85604.1"/>
    <property type="molecule type" value="Genomic_DNA"/>
</dbReference>
<sequence length="174" mass="19456">MRLARGKCRTRVHAALGVGRDFATWIKQRIAEYGFAEGEDFSPIRGKSRGGRPAADYHLTIDMAKELAMVENNDTGRRIRRYFIALEKRQAAALAIPATPSMNLRRWLISFDHLGREHATPIGMDESIVKWDELPALIRDPGFMIEGRLLAEIVHACADRMSRKLAGGANQVSA</sequence>
<dbReference type="Pfam" id="PF08346">
    <property type="entry name" value="AntA"/>
    <property type="match status" value="1"/>
</dbReference>
<accession>A0A011R349</accession>
<evidence type="ECO:0000313" key="2">
    <source>
        <dbReference type="EMBL" id="EXI85604.1"/>
    </source>
</evidence>
<organism evidence="2 3">
    <name type="scientific">Accumulibacter regalis</name>
    <dbReference type="NCBI Taxonomy" id="522306"/>
    <lineage>
        <taxon>Bacteria</taxon>
        <taxon>Pseudomonadati</taxon>
        <taxon>Pseudomonadota</taxon>
        <taxon>Betaproteobacteria</taxon>
        <taxon>Candidatus Accumulibacter</taxon>
    </lineage>
</organism>
<dbReference type="AlphaFoldDB" id="A0A011R349"/>
<gene>
    <name evidence="2" type="ORF">AW11_03432</name>
</gene>
<evidence type="ECO:0000313" key="3">
    <source>
        <dbReference type="Proteomes" id="UP000022141"/>
    </source>
</evidence>
<keyword evidence="3" id="KW-1185">Reference proteome</keyword>
<reference evidence="2" key="1">
    <citation type="submission" date="2014-02" db="EMBL/GenBank/DDBJ databases">
        <title>Expanding our view of genomic diversity in Candidatus Accumulibacter clades.</title>
        <authorList>
            <person name="Skennerton C.T."/>
            <person name="Barr J.J."/>
            <person name="Slater F.R."/>
            <person name="Bond P.L."/>
            <person name="Tyson G.W."/>
        </authorList>
    </citation>
    <scope>NUCLEOTIDE SEQUENCE [LARGE SCALE GENOMIC DNA]</scope>
</reference>
<dbReference type="eggNOG" id="COG3561">
    <property type="taxonomic scope" value="Bacteria"/>
</dbReference>
<name>A0A011R349_ACCRE</name>
<evidence type="ECO:0000259" key="1">
    <source>
        <dbReference type="Pfam" id="PF08346"/>
    </source>
</evidence>
<protein>
    <submittedName>
        <fullName evidence="2">Phage anti-repressor protein</fullName>
    </submittedName>
</protein>
<comment type="caution">
    <text evidence="2">The sequence shown here is derived from an EMBL/GenBank/DDBJ whole genome shotgun (WGS) entry which is preliminary data.</text>
</comment>